<sequence>MFLYSVIGFYLPLRPASLWAAHISPVLSFMMSQCFRIIRACFLDIYSLSRLCNSLSSWPQSPTPPVLHTSNPPLTALHMRVDISGLESHSIRPICRDAA</sequence>
<keyword evidence="2" id="KW-1185">Reference proteome</keyword>
<evidence type="ECO:0000313" key="2">
    <source>
        <dbReference type="Proteomes" id="UP001556367"/>
    </source>
</evidence>
<organism evidence="1 2">
    <name type="scientific">Hohenbuehelia grisea</name>
    <dbReference type="NCBI Taxonomy" id="104357"/>
    <lineage>
        <taxon>Eukaryota</taxon>
        <taxon>Fungi</taxon>
        <taxon>Dikarya</taxon>
        <taxon>Basidiomycota</taxon>
        <taxon>Agaricomycotina</taxon>
        <taxon>Agaricomycetes</taxon>
        <taxon>Agaricomycetidae</taxon>
        <taxon>Agaricales</taxon>
        <taxon>Pleurotineae</taxon>
        <taxon>Pleurotaceae</taxon>
        <taxon>Hohenbuehelia</taxon>
    </lineage>
</organism>
<dbReference type="EMBL" id="JASNQZ010000012">
    <property type="protein sequence ID" value="KAL0949633.1"/>
    <property type="molecule type" value="Genomic_DNA"/>
</dbReference>
<gene>
    <name evidence="1" type="ORF">HGRIS_009678</name>
</gene>
<accession>A0ABR3J2B6</accession>
<dbReference type="Proteomes" id="UP001556367">
    <property type="component" value="Unassembled WGS sequence"/>
</dbReference>
<comment type="caution">
    <text evidence="1">The sequence shown here is derived from an EMBL/GenBank/DDBJ whole genome shotgun (WGS) entry which is preliminary data.</text>
</comment>
<name>A0ABR3J2B6_9AGAR</name>
<proteinExistence type="predicted"/>
<protein>
    <submittedName>
        <fullName evidence="1">Uncharacterized protein</fullName>
    </submittedName>
</protein>
<evidence type="ECO:0000313" key="1">
    <source>
        <dbReference type="EMBL" id="KAL0949633.1"/>
    </source>
</evidence>
<reference evidence="2" key="1">
    <citation type="submission" date="2024-06" db="EMBL/GenBank/DDBJ databases">
        <title>Multi-omics analyses provide insights into the biosynthesis of the anticancer antibiotic pleurotin in Hohenbuehelia grisea.</title>
        <authorList>
            <person name="Weaver J.A."/>
            <person name="Alberti F."/>
        </authorList>
    </citation>
    <scope>NUCLEOTIDE SEQUENCE [LARGE SCALE GENOMIC DNA]</scope>
    <source>
        <strain evidence="2">T-177</strain>
    </source>
</reference>